<comment type="caution">
    <text evidence="1">The sequence shown here is derived from an EMBL/GenBank/DDBJ whole genome shotgun (WGS) entry which is preliminary data.</text>
</comment>
<dbReference type="RefSeq" id="WP_311617444.1">
    <property type="nucleotide sequence ID" value="NZ_JAVREV010000005.1"/>
</dbReference>
<evidence type="ECO:0000313" key="1">
    <source>
        <dbReference type="EMBL" id="MDT0443062.1"/>
    </source>
</evidence>
<name>A0ABU2S2E1_9ACTN</name>
<dbReference type="EMBL" id="JAVREV010000005">
    <property type="protein sequence ID" value="MDT0443062.1"/>
    <property type="molecule type" value="Genomic_DNA"/>
</dbReference>
<dbReference type="Proteomes" id="UP001183615">
    <property type="component" value="Unassembled WGS sequence"/>
</dbReference>
<protein>
    <submittedName>
        <fullName evidence="1">Uncharacterized protein</fullName>
    </submittedName>
</protein>
<sequence>MTRNTFEDRLLTELKEEIAARAADEPAPASARPRLFTPLRLTAVATATAAVAGALIVGLPGGTGTSPAYAVERNQDGSVTITWNEYLEAESRSALWEELSPALIEAGAHVIQEPESPLSCGAREYIPLDQPGGAAVQLMRVLPDGTWENAGVFMTIPDEPAGRDGHPEPEEEGAATVRAGDTVIFDTGSEGMSVTAVYEGVTCAPVG</sequence>
<evidence type="ECO:0000313" key="2">
    <source>
        <dbReference type="Proteomes" id="UP001183615"/>
    </source>
</evidence>
<keyword evidence="2" id="KW-1185">Reference proteome</keyword>
<organism evidence="1 2">
    <name type="scientific">Streptomyces johnsoniae</name>
    <dbReference type="NCBI Taxonomy" id="3075532"/>
    <lineage>
        <taxon>Bacteria</taxon>
        <taxon>Bacillati</taxon>
        <taxon>Actinomycetota</taxon>
        <taxon>Actinomycetes</taxon>
        <taxon>Kitasatosporales</taxon>
        <taxon>Streptomycetaceae</taxon>
        <taxon>Streptomyces</taxon>
    </lineage>
</organism>
<accession>A0ABU2S2E1</accession>
<proteinExistence type="predicted"/>
<reference evidence="2" key="1">
    <citation type="submission" date="2023-07" db="EMBL/GenBank/DDBJ databases">
        <title>30 novel species of actinomycetes from the DSMZ collection.</title>
        <authorList>
            <person name="Nouioui I."/>
        </authorList>
    </citation>
    <scope>NUCLEOTIDE SEQUENCE [LARGE SCALE GENOMIC DNA]</scope>
    <source>
        <strain evidence="2">DSM 41886</strain>
    </source>
</reference>
<gene>
    <name evidence="1" type="ORF">RM779_10710</name>
</gene>